<dbReference type="Proteomes" id="UP000014480">
    <property type="component" value="Unassembled WGS sequence"/>
</dbReference>
<reference evidence="3" key="2">
    <citation type="journal article" date="2019" name="Mol. Plant Microbe Interact.">
        <title>Genome sequence resources for four phytopathogenic fungi from the Colletotrichum orbiculare species complex.</title>
        <authorList>
            <person name="Gan P."/>
            <person name="Tsushima A."/>
            <person name="Narusaka M."/>
            <person name="Narusaka Y."/>
            <person name="Takano Y."/>
            <person name="Kubo Y."/>
            <person name="Shirasu K."/>
        </authorList>
    </citation>
    <scope>GENOME REANNOTATION</scope>
    <source>
        <strain evidence="3">104-T / ATCC 96160 / CBS 514.97 / LARS 414 / MAFF 240422</strain>
    </source>
</reference>
<evidence type="ECO:0000256" key="1">
    <source>
        <dbReference type="SAM" id="MobiDB-lite"/>
    </source>
</evidence>
<evidence type="ECO:0000313" key="2">
    <source>
        <dbReference type="EMBL" id="TDZ14700.1"/>
    </source>
</evidence>
<protein>
    <submittedName>
        <fullName evidence="2">Uncharacterized protein</fullName>
    </submittedName>
</protein>
<organism evidence="2 3">
    <name type="scientific">Colletotrichum orbiculare (strain 104-T / ATCC 96160 / CBS 514.97 / LARS 414 / MAFF 240422)</name>
    <name type="common">Cucumber anthracnose fungus</name>
    <name type="synonym">Colletotrichum lagenarium</name>
    <dbReference type="NCBI Taxonomy" id="1213857"/>
    <lineage>
        <taxon>Eukaryota</taxon>
        <taxon>Fungi</taxon>
        <taxon>Dikarya</taxon>
        <taxon>Ascomycota</taxon>
        <taxon>Pezizomycotina</taxon>
        <taxon>Sordariomycetes</taxon>
        <taxon>Hypocreomycetidae</taxon>
        <taxon>Glomerellales</taxon>
        <taxon>Glomerellaceae</taxon>
        <taxon>Colletotrichum</taxon>
        <taxon>Colletotrichum orbiculare species complex</taxon>
    </lineage>
</organism>
<feature type="region of interest" description="Disordered" evidence="1">
    <location>
        <begin position="1"/>
        <end position="22"/>
    </location>
</feature>
<accession>A0A484F8X3</accession>
<gene>
    <name evidence="2" type="ORF">Cob_v012290</name>
</gene>
<reference evidence="3" key="1">
    <citation type="journal article" date="2013" name="New Phytol.">
        <title>Comparative genomic and transcriptomic analyses reveal the hemibiotrophic stage shift of Colletotrichum fungi.</title>
        <authorList>
            <person name="Gan P."/>
            <person name="Ikeda K."/>
            <person name="Irieda H."/>
            <person name="Narusaka M."/>
            <person name="O'Connell R.J."/>
            <person name="Narusaka Y."/>
            <person name="Takano Y."/>
            <person name="Kubo Y."/>
            <person name="Shirasu K."/>
        </authorList>
    </citation>
    <scope>NUCLEOTIDE SEQUENCE [LARGE SCALE GENOMIC DNA]</scope>
    <source>
        <strain evidence="3">104-T / ATCC 96160 / CBS 514.97 / LARS 414 / MAFF 240422</strain>
    </source>
</reference>
<evidence type="ECO:0000313" key="3">
    <source>
        <dbReference type="Proteomes" id="UP000014480"/>
    </source>
</evidence>
<dbReference type="EMBL" id="AMCV02000048">
    <property type="protein sequence ID" value="TDZ14700.1"/>
    <property type="molecule type" value="Genomic_DNA"/>
</dbReference>
<sequence>MRPRSQPAAPRRHAKGSGIHDMNNFGIACVTTDEYALANYLQMARLLWATLGCKGRRTEASVRSWDSETDGEADFDHARTHTQAHQTLALAGRRGMFSESVERLVLNHQD</sequence>
<keyword evidence="3" id="KW-1185">Reference proteome</keyword>
<comment type="caution">
    <text evidence="2">The sequence shown here is derived from an EMBL/GenBank/DDBJ whole genome shotgun (WGS) entry which is preliminary data.</text>
</comment>
<name>A0A484F8X3_COLOR</name>
<dbReference type="AlphaFoldDB" id="A0A484F8X3"/>
<proteinExistence type="predicted"/>